<sequence>MSIRYNTSCIVVKSNYLINVCCFLNFCYLVSIAIYKQMFVRDIFDSCADYIAMTAFLNEYSIEFRSCDIKDDCCISDLNSICCFLYIVVTCARYFRFHHVAVFLFPDNEVDKQKVAMLLSEQFIGNRIFSVDTTLSIEKLLQTSDTDLFFVRWTRKQNQTNTSELIKLLNNMIKLNLLQPPRILCIVTDDVEEPIILLKGVHLSPLSLVVVIDKNSSYKSEGFSVKEVYGVDENHTLTVRLIGNMMVHGNIVTYNKLEAFPLNIRKLQNYTIKVGALRRPPFTDYYPETNELTGVLGKVLIHTSTLFSLRYITHLSGEDIATKTLDIFEELRSNKSELILGVHTMNTRRIKLFSFSRPVALGQYYITYKRPESVRFVSGYRAAFTIEMWILIVAYFLIFSIILVLTSKITKILSTTKVNSPNQIDRDIYDIKITIFNTFGALLQQGETCFRHSQSGQIIWFTFCLFAFLIFVSFSSKLTSFFTVYTEKIPFKTLNELLDNTNFSITAIVNSSANKRIDKATSDINLKIKKRLAKYVESSKAGVEYVYTHGDAVFIDHDVQVCPHLRSNCSFAIIPGKSHYKHGFHLVFTKNHPLKNSFNTILGILQENGILEKITQTIKWDPKAYCKEQPVYNPISVDKIYNLILVMKIGIIMSGFAFILECCVSKCLRIKFKTIIKRRFY</sequence>
<reference evidence="11" key="2">
    <citation type="submission" date="2015-02" db="UniProtKB">
        <authorList>
            <consortium name="EnsemblMetazoa"/>
        </authorList>
    </citation>
    <scope>IDENTIFICATION</scope>
</reference>
<evidence type="ECO:0000256" key="7">
    <source>
        <dbReference type="ARBA" id="ARBA00023170"/>
    </source>
</evidence>
<dbReference type="GO" id="GO:0015276">
    <property type="term" value="F:ligand-gated monoatomic ion channel activity"/>
    <property type="evidence" value="ECO:0007669"/>
    <property type="project" value="InterPro"/>
</dbReference>
<evidence type="ECO:0000256" key="5">
    <source>
        <dbReference type="ARBA" id="ARBA00022989"/>
    </source>
</evidence>
<keyword evidence="7" id="KW-0675">Receptor</keyword>
<accession>T1J0T5</accession>
<feature type="transmembrane region" description="Helical" evidence="9">
    <location>
        <begin position="388"/>
        <end position="407"/>
    </location>
</feature>
<evidence type="ECO:0000259" key="10">
    <source>
        <dbReference type="Pfam" id="PF00060"/>
    </source>
</evidence>
<comment type="similarity">
    <text evidence="2">Belongs to the glutamate-gated ion channel (TC 1.A.10.1) family.</text>
</comment>
<feature type="transmembrane region" description="Helical" evidence="9">
    <location>
        <begin position="640"/>
        <end position="664"/>
    </location>
</feature>
<dbReference type="InterPro" id="IPR052192">
    <property type="entry name" value="Insect_Ionotropic_Sensory_Rcpt"/>
</dbReference>
<dbReference type="OMA" id="TIEMWIL"/>
<evidence type="ECO:0000256" key="1">
    <source>
        <dbReference type="ARBA" id="ARBA00004651"/>
    </source>
</evidence>
<dbReference type="GO" id="GO:0050906">
    <property type="term" value="P:detection of stimulus involved in sensory perception"/>
    <property type="evidence" value="ECO:0007669"/>
    <property type="project" value="UniProtKB-ARBA"/>
</dbReference>
<dbReference type="eggNOG" id="KOG1052">
    <property type="taxonomic scope" value="Eukaryota"/>
</dbReference>
<evidence type="ECO:0000256" key="2">
    <source>
        <dbReference type="ARBA" id="ARBA00008685"/>
    </source>
</evidence>
<dbReference type="InterPro" id="IPR001320">
    <property type="entry name" value="Iontro_rcpt_C"/>
</dbReference>
<evidence type="ECO:0000256" key="3">
    <source>
        <dbReference type="ARBA" id="ARBA00022475"/>
    </source>
</evidence>
<organism evidence="11 12">
    <name type="scientific">Strigamia maritima</name>
    <name type="common">European centipede</name>
    <name type="synonym">Geophilus maritimus</name>
    <dbReference type="NCBI Taxonomy" id="126957"/>
    <lineage>
        <taxon>Eukaryota</taxon>
        <taxon>Metazoa</taxon>
        <taxon>Ecdysozoa</taxon>
        <taxon>Arthropoda</taxon>
        <taxon>Myriapoda</taxon>
        <taxon>Chilopoda</taxon>
        <taxon>Pleurostigmophora</taxon>
        <taxon>Geophilomorpha</taxon>
        <taxon>Linotaeniidae</taxon>
        <taxon>Strigamia</taxon>
    </lineage>
</organism>
<dbReference type="PANTHER" id="PTHR42643">
    <property type="entry name" value="IONOTROPIC RECEPTOR 20A-RELATED"/>
    <property type="match status" value="1"/>
</dbReference>
<dbReference type="GO" id="GO:0005886">
    <property type="term" value="C:plasma membrane"/>
    <property type="evidence" value="ECO:0007669"/>
    <property type="project" value="UniProtKB-SubCell"/>
</dbReference>
<dbReference type="STRING" id="126957.T1J0T5"/>
<keyword evidence="6 9" id="KW-0472">Membrane</keyword>
<reference evidence="12" key="1">
    <citation type="submission" date="2011-05" db="EMBL/GenBank/DDBJ databases">
        <authorList>
            <person name="Richards S.R."/>
            <person name="Qu J."/>
            <person name="Jiang H."/>
            <person name="Jhangiani S.N."/>
            <person name="Agravi P."/>
            <person name="Goodspeed R."/>
            <person name="Gross S."/>
            <person name="Mandapat C."/>
            <person name="Jackson L."/>
            <person name="Mathew T."/>
            <person name="Pu L."/>
            <person name="Thornton R."/>
            <person name="Saada N."/>
            <person name="Wilczek-Boney K.B."/>
            <person name="Lee S."/>
            <person name="Kovar C."/>
            <person name="Wu Y."/>
            <person name="Scherer S.E."/>
            <person name="Worley K.C."/>
            <person name="Muzny D.M."/>
            <person name="Gibbs R."/>
        </authorList>
    </citation>
    <scope>NUCLEOTIDE SEQUENCE</scope>
    <source>
        <strain evidence="12">Brora</strain>
    </source>
</reference>
<dbReference type="SUPFAM" id="SSF53850">
    <property type="entry name" value="Periplasmic binding protein-like II"/>
    <property type="match status" value="1"/>
</dbReference>
<dbReference type="EMBL" id="AFFK01020674">
    <property type="status" value="NOT_ANNOTATED_CDS"/>
    <property type="molecule type" value="Genomic_DNA"/>
</dbReference>
<evidence type="ECO:0000256" key="8">
    <source>
        <dbReference type="ARBA" id="ARBA00023180"/>
    </source>
</evidence>
<keyword evidence="4 9" id="KW-0812">Transmembrane</keyword>
<dbReference type="Gene3D" id="1.10.287.70">
    <property type="match status" value="1"/>
</dbReference>
<proteinExistence type="inferred from homology"/>
<feature type="transmembrane region" description="Helical" evidence="9">
    <location>
        <begin position="16"/>
        <end position="35"/>
    </location>
</feature>
<evidence type="ECO:0000256" key="6">
    <source>
        <dbReference type="ARBA" id="ARBA00023136"/>
    </source>
</evidence>
<keyword evidence="8" id="KW-0325">Glycoprotein</keyword>
<dbReference type="HOGENOM" id="CLU_404043_0_0_1"/>
<protein>
    <recommendedName>
        <fullName evidence="10">Ionotropic glutamate receptor C-terminal domain-containing protein</fullName>
    </recommendedName>
</protein>
<keyword evidence="5 9" id="KW-1133">Transmembrane helix</keyword>
<evidence type="ECO:0000256" key="9">
    <source>
        <dbReference type="SAM" id="Phobius"/>
    </source>
</evidence>
<keyword evidence="3" id="KW-1003">Cell membrane</keyword>
<dbReference type="PhylomeDB" id="T1J0T5"/>
<dbReference type="EnsemblMetazoa" id="SMAR007143-RA">
    <property type="protein sequence ID" value="SMAR007143-PA"/>
    <property type="gene ID" value="SMAR007143"/>
</dbReference>
<dbReference type="PANTHER" id="PTHR42643:SF24">
    <property type="entry name" value="IONOTROPIC RECEPTOR 60A"/>
    <property type="match status" value="1"/>
</dbReference>
<evidence type="ECO:0000256" key="4">
    <source>
        <dbReference type="ARBA" id="ARBA00022692"/>
    </source>
</evidence>
<dbReference type="AlphaFoldDB" id="T1J0T5"/>
<feature type="transmembrane region" description="Helical" evidence="9">
    <location>
        <begin position="458"/>
        <end position="476"/>
    </location>
</feature>
<keyword evidence="12" id="KW-1185">Reference proteome</keyword>
<evidence type="ECO:0000313" key="11">
    <source>
        <dbReference type="EnsemblMetazoa" id="SMAR007143-PA"/>
    </source>
</evidence>
<comment type="subcellular location">
    <subcellularLocation>
        <location evidence="1">Cell membrane</location>
        <topology evidence="1">Multi-pass membrane protein</topology>
    </subcellularLocation>
</comment>
<dbReference type="Pfam" id="PF00060">
    <property type="entry name" value="Lig_chan"/>
    <property type="match status" value="1"/>
</dbReference>
<feature type="domain" description="Ionotropic glutamate receptor C-terminal" evidence="10">
    <location>
        <begin position="386"/>
        <end position="528"/>
    </location>
</feature>
<evidence type="ECO:0000313" key="12">
    <source>
        <dbReference type="Proteomes" id="UP000014500"/>
    </source>
</evidence>
<name>T1J0T5_STRMM</name>
<dbReference type="Proteomes" id="UP000014500">
    <property type="component" value="Unassembled WGS sequence"/>
</dbReference>